<keyword evidence="2" id="KW-1185">Reference proteome</keyword>
<dbReference type="EMBL" id="SGJD01001680">
    <property type="protein sequence ID" value="KAB0398860.1"/>
    <property type="molecule type" value="Genomic_DNA"/>
</dbReference>
<dbReference type="AlphaFoldDB" id="A0A643CFC5"/>
<name>A0A643CFC5_BALPH</name>
<dbReference type="Proteomes" id="UP000437017">
    <property type="component" value="Unassembled WGS sequence"/>
</dbReference>
<comment type="caution">
    <text evidence="1">The sequence shown here is derived from an EMBL/GenBank/DDBJ whole genome shotgun (WGS) entry which is preliminary data.</text>
</comment>
<proteinExistence type="predicted"/>
<protein>
    <submittedName>
        <fullName evidence="1">Uncharacterized protein</fullName>
    </submittedName>
</protein>
<sequence>MGGRSGPRACQAVGPPPCWSSLPQAAVHQAPPALLWPCGQDGIAPRSFLPEMPVSLHPYRSAPMLLQEAPAQPHLREGREALGAPASAHSLLAPPTRMGHAIRLAAAPQHPRCPSSSFRGTSRFSTPHLPLWGTICSKFEDNGKILL</sequence>
<accession>A0A643CFC5</accession>
<reference evidence="1 2" key="1">
    <citation type="journal article" date="2019" name="PLoS ONE">
        <title>Genomic analyses reveal an absence of contemporary introgressive admixture between fin whales and blue whales, despite known hybrids.</title>
        <authorList>
            <person name="Westbury M.V."/>
            <person name="Petersen B."/>
            <person name="Lorenzen E.D."/>
        </authorList>
    </citation>
    <scope>NUCLEOTIDE SEQUENCE [LARGE SCALE GENOMIC DNA]</scope>
    <source>
        <strain evidence="1">FinWhale-01</strain>
    </source>
</reference>
<evidence type="ECO:0000313" key="1">
    <source>
        <dbReference type="EMBL" id="KAB0398860.1"/>
    </source>
</evidence>
<gene>
    <name evidence="1" type="ORF">E2I00_006054</name>
</gene>
<organism evidence="1 2">
    <name type="scientific">Balaenoptera physalus</name>
    <name type="common">Fin whale</name>
    <name type="synonym">Balaena physalus</name>
    <dbReference type="NCBI Taxonomy" id="9770"/>
    <lineage>
        <taxon>Eukaryota</taxon>
        <taxon>Metazoa</taxon>
        <taxon>Chordata</taxon>
        <taxon>Craniata</taxon>
        <taxon>Vertebrata</taxon>
        <taxon>Euteleostomi</taxon>
        <taxon>Mammalia</taxon>
        <taxon>Eutheria</taxon>
        <taxon>Laurasiatheria</taxon>
        <taxon>Artiodactyla</taxon>
        <taxon>Whippomorpha</taxon>
        <taxon>Cetacea</taxon>
        <taxon>Mysticeti</taxon>
        <taxon>Balaenopteridae</taxon>
        <taxon>Balaenoptera</taxon>
    </lineage>
</organism>
<evidence type="ECO:0000313" key="2">
    <source>
        <dbReference type="Proteomes" id="UP000437017"/>
    </source>
</evidence>